<protein>
    <submittedName>
        <fullName evidence="1">Uncharacterized protein</fullName>
    </submittedName>
</protein>
<proteinExistence type="predicted"/>
<reference evidence="1 2" key="1">
    <citation type="journal article" date="2008" name="PLoS ONE">
        <title>Environmental adaptation: genomic analysis of the piezotolerant and psychrotolerant deep-sea iron reducing bacterium Shewanella piezotolerans WP3.</title>
        <authorList>
            <person name="Wang F."/>
            <person name="Wang J."/>
            <person name="Jian H."/>
            <person name="Zhang B."/>
            <person name="Li S."/>
            <person name="Wang F."/>
            <person name="Zeng X."/>
            <person name="Gao L."/>
            <person name="Bartlett D.H."/>
            <person name="Yu J."/>
            <person name="Hu S."/>
            <person name="Xiao X."/>
        </authorList>
    </citation>
    <scope>NUCLEOTIDE SEQUENCE [LARGE SCALE GENOMIC DNA]</scope>
    <source>
        <strain evidence="2">WP3 / JCM 13877</strain>
    </source>
</reference>
<organism evidence="1 2">
    <name type="scientific">Shewanella piezotolerans (strain WP3 / JCM 13877)</name>
    <dbReference type="NCBI Taxonomy" id="225849"/>
    <lineage>
        <taxon>Bacteria</taxon>
        <taxon>Pseudomonadati</taxon>
        <taxon>Pseudomonadota</taxon>
        <taxon>Gammaproteobacteria</taxon>
        <taxon>Alteromonadales</taxon>
        <taxon>Shewanellaceae</taxon>
        <taxon>Shewanella</taxon>
    </lineage>
</organism>
<evidence type="ECO:0000313" key="1">
    <source>
        <dbReference type="EMBL" id="ACJ29067.1"/>
    </source>
</evidence>
<evidence type="ECO:0000313" key="2">
    <source>
        <dbReference type="Proteomes" id="UP000000753"/>
    </source>
</evidence>
<keyword evidence="2" id="KW-1185">Reference proteome</keyword>
<sequence length="55" mass="6335">MINRLKIKALLLFNAINSAMPGNSCRGHDSRSQRYHGDPRIRHIDKCMLITNSNR</sequence>
<dbReference type="EMBL" id="CP000472">
    <property type="protein sequence ID" value="ACJ29067.1"/>
    <property type="molecule type" value="Genomic_DNA"/>
</dbReference>
<accession>B8CNU9</accession>
<dbReference type="KEGG" id="swp:swp_2322"/>
<gene>
    <name evidence="1" type="ordered locus">swp_2322</name>
</gene>
<dbReference type="HOGENOM" id="CLU_3029923_0_0_6"/>
<name>B8CNU9_SHEPW</name>
<dbReference type="AlphaFoldDB" id="B8CNU9"/>
<dbReference type="Proteomes" id="UP000000753">
    <property type="component" value="Chromosome"/>
</dbReference>